<feature type="domain" description="Ice-binding protein C-terminal" evidence="2">
    <location>
        <begin position="243"/>
        <end position="268"/>
    </location>
</feature>
<dbReference type="Pfam" id="PF13385">
    <property type="entry name" value="Laminin_G_3"/>
    <property type="match status" value="1"/>
</dbReference>
<evidence type="ECO:0000256" key="1">
    <source>
        <dbReference type="SAM" id="SignalP"/>
    </source>
</evidence>
<protein>
    <recommendedName>
        <fullName evidence="2">Ice-binding protein C-terminal domain-containing protein</fullName>
    </recommendedName>
</protein>
<keyword evidence="1" id="KW-0732">Signal</keyword>
<dbReference type="SUPFAM" id="SSF49899">
    <property type="entry name" value="Concanavalin A-like lectins/glucanases"/>
    <property type="match status" value="1"/>
</dbReference>
<evidence type="ECO:0000313" key="3">
    <source>
        <dbReference type="EMBL" id="EGK70961.1"/>
    </source>
</evidence>
<dbReference type="eggNOG" id="COG2885">
    <property type="taxonomic scope" value="Bacteria"/>
</dbReference>
<name>F5RDI0_METUF</name>
<comment type="caution">
    <text evidence="3">The sequence shown here is derived from an EMBL/GenBank/DDBJ whole genome shotgun (WGS) entry which is preliminary data.</text>
</comment>
<dbReference type="Proteomes" id="UP000005019">
    <property type="component" value="Unassembled WGS sequence"/>
</dbReference>
<evidence type="ECO:0000259" key="2">
    <source>
        <dbReference type="Pfam" id="PF07589"/>
    </source>
</evidence>
<dbReference type="AlphaFoldDB" id="F5RDI0"/>
<proteinExistence type="predicted"/>
<feature type="chain" id="PRO_5003331473" description="Ice-binding protein C-terminal domain-containing protein" evidence="1">
    <location>
        <begin position="25"/>
        <end position="269"/>
    </location>
</feature>
<feature type="signal peptide" evidence="1">
    <location>
        <begin position="1"/>
        <end position="24"/>
    </location>
</feature>
<accession>F5RDI0</accession>
<dbReference type="NCBIfam" id="TIGR02595">
    <property type="entry name" value="PEP_CTERM"/>
    <property type="match status" value="1"/>
</dbReference>
<keyword evidence="4" id="KW-1185">Reference proteome</keyword>
<dbReference type="Pfam" id="PF07589">
    <property type="entry name" value="PEP-CTERM"/>
    <property type="match status" value="1"/>
</dbReference>
<gene>
    <name evidence="3" type="ORF">METUNv1_02347</name>
</gene>
<dbReference type="EMBL" id="AFHG01000052">
    <property type="protein sequence ID" value="EGK70961.1"/>
    <property type="molecule type" value="Genomic_DNA"/>
</dbReference>
<dbReference type="STRING" id="1000565.METUNv1_02347"/>
<dbReference type="InterPro" id="IPR013320">
    <property type="entry name" value="ConA-like_dom_sf"/>
</dbReference>
<dbReference type="InterPro" id="IPR013424">
    <property type="entry name" value="Ice-binding_C"/>
</dbReference>
<organism evidence="3 4">
    <name type="scientific">Methyloversatilis universalis (strain ATCC BAA-1314 / DSM 25237 / JCM 13912 / CCUG 52030 / FAM5)</name>
    <dbReference type="NCBI Taxonomy" id="1000565"/>
    <lineage>
        <taxon>Bacteria</taxon>
        <taxon>Pseudomonadati</taxon>
        <taxon>Pseudomonadota</taxon>
        <taxon>Betaproteobacteria</taxon>
        <taxon>Nitrosomonadales</taxon>
        <taxon>Sterolibacteriaceae</taxon>
        <taxon>Methyloversatilis</taxon>
    </lineage>
</organism>
<dbReference type="Gene3D" id="2.60.120.200">
    <property type="match status" value="1"/>
</dbReference>
<reference evidence="3 4" key="1">
    <citation type="journal article" date="2011" name="J. Bacteriol.">
        <title>Genome sequence of Methyloversatilis universalis FAM5T, a methylotrophic representative of the order Rhodocyclales.</title>
        <authorList>
            <person name="Kittichotirat W."/>
            <person name="Good N.M."/>
            <person name="Hall R."/>
            <person name="Bringel F."/>
            <person name="Lajus A."/>
            <person name="Medigue C."/>
            <person name="Smalley N.E."/>
            <person name="Beck D."/>
            <person name="Bumgarner R."/>
            <person name="Vuilleumier S."/>
            <person name="Kalyuzhnaya M.G."/>
        </authorList>
    </citation>
    <scope>NUCLEOTIDE SEQUENCE [LARGE SCALE GENOMIC DNA]</scope>
    <source>
        <strain evidence="4">ATCC BAA-1314 / JCM 13912 / FAM5</strain>
    </source>
</reference>
<sequence length="269" mass="28753">MSFRTSVFSVLSAASLGATFAASAADPQPVATWRFDRTLAADQAGVPALGVIDPLGLSGFVQDTVFGETRWVWRFDGNSTPSQQAGLLVNSSGLLNGDDAYSIDIVFKFEPNTSSWENIFGVSNRQSDNALYIDPDSRLEVWPSGDGPTRFTVGEYHRVTLTNRGNNTVTAYMDGIFQFDLSTTSLNFSAYASANPQRLIHFFADNLVGGGQGEFADGAVASIRLYDVELSSDQVGGLPPLPAVPEPASALMMLAGGAVVARAARRRRV</sequence>
<evidence type="ECO:0000313" key="4">
    <source>
        <dbReference type="Proteomes" id="UP000005019"/>
    </source>
</evidence>